<dbReference type="EMBL" id="UZAH01027582">
    <property type="protein sequence ID" value="VDO93044.1"/>
    <property type="molecule type" value="Genomic_DNA"/>
</dbReference>
<accession>A0A3P8AA09</accession>
<evidence type="ECO:0000313" key="1">
    <source>
        <dbReference type="EMBL" id="VDO93044.1"/>
    </source>
</evidence>
<evidence type="ECO:0000313" key="3">
    <source>
        <dbReference type="WBParaSite" id="HPBE_0001264401-mRNA-1"/>
    </source>
</evidence>
<dbReference type="WBParaSite" id="HPBE_0001264401-mRNA-1">
    <property type="protein sequence ID" value="HPBE_0001264401-mRNA-1"/>
    <property type="gene ID" value="HPBE_0001264401"/>
</dbReference>
<evidence type="ECO:0000313" key="2">
    <source>
        <dbReference type="Proteomes" id="UP000050761"/>
    </source>
</evidence>
<name>A0A183FW63_HELPZ</name>
<reference evidence="1 2" key="1">
    <citation type="submission" date="2018-11" db="EMBL/GenBank/DDBJ databases">
        <authorList>
            <consortium name="Pathogen Informatics"/>
        </authorList>
    </citation>
    <scope>NUCLEOTIDE SEQUENCE [LARGE SCALE GENOMIC DNA]</scope>
</reference>
<keyword evidence="2" id="KW-1185">Reference proteome</keyword>
<gene>
    <name evidence="1" type="ORF">HPBE_LOCUS12647</name>
</gene>
<dbReference type="AlphaFoldDB" id="A0A183FW63"/>
<accession>A0A183FW63</accession>
<sequence length="95" mass="10856">MTDGRPSVVTTIGDCNKIFQFHVFQRFIDTVTVNIGFVENQSRTTIDVPNSSVSSPSTSNLPRTRHYNYYFYYNNYYTSSLLLLLVVDLDAESSL</sequence>
<reference evidence="3" key="2">
    <citation type="submission" date="2019-09" db="UniProtKB">
        <authorList>
            <consortium name="WormBaseParasite"/>
        </authorList>
    </citation>
    <scope>IDENTIFICATION</scope>
</reference>
<dbReference type="Proteomes" id="UP000050761">
    <property type="component" value="Unassembled WGS sequence"/>
</dbReference>
<organism evidence="2 3">
    <name type="scientific">Heligmosomoides polygyrus</name>
    <name type="common">Parasitic roundworm</name>
    <dbReference type="NCBI Taxonomy" id="6339"/>
    <lineage>
        <taxon>Eukaryota</taxon>
        <taxon>Metazoa</taxon>
        <taxon>Ecdysozoa</taxon>
        <taxon>Nematoda</taxon>
        <taxon>Chromadorea</taxon>
        <taxon>Rhabditida</taxon>
        <taxon>Rhabditina</taxon>
        <taxon>Rhabditomorpha</taxon>
        <taxon>Strongyloidea</taxon>
        <taxon>Heligmosomidae</taxon>
        <taxon>Heligmosomoides</taxon>
    </lineage>
</organism>
<proteinExistence type="predicted"/>
<protein>
    <submittedName>
        <fullName evidence="1 3">Uncharacterized protein</fullName>
    </submittedName>
</protein>